<dbReference type="Proteomes" id="UP000001064">
    <property type="component" value="Unassembled WGS sequence"/>
</dbReference>
<dbReference type="InterPro" id="IPR029058">
    <property type="entry name" value="AB_hydrolase_fold"/>
</dbReference>
<dbReference type="SUPFAM" id="SSF53474">
    <property type="entry name" value="alpha/beta-Hydrolases"/>
    <property type="match status" value="1"/>
</dbReference>
<organism evidence="3 4">
    <name type="scientific">Dictyostelium purpureum</name>
    <name type="common">Slime mold</name>
    <dbReference type="NCBI Taxonomy" id="5786"/>
    <lineage>
        <taxon>Eukaryota</taxon>
        <taxon>Amoebozoa</taxon>
        <taxon>Evosea</taxon>
        <taxon>Eumycetozoa</taxon>
        <taxon>Dictyostelia</taxon>
        <taxon>Dictyosteliales</taxon>
        <taxon>Dictyosteliaceae</taxon>
        <taxon>Dictyostelium</taxon>
    </lineage>
</organism>
<dbReference type="GO" id="GO:0016787">
    <property type="term" value="F:hydrolase activity"/>
    <property type="evidence" value="ECO:0007669"/>
    <property type="project" value="UniProtKB-KW"/>
</dbReference>
<dbReference type="InterPro" id="IPR050300">
    <property type="entry name" value="GDXG_lipolytic_enzyme"/>
</dbReference>
<sequence length="285" mass="32250">QEAREKRLKSTETYDEYPCTIKKETFKLGDELGSVDVLFFCPNEFDKRQSYSAVYYIHGGGWCLGGGNHKLPREICFRTNSIVIYPLYSLAPEAKFPIAIEECYGILCKLEKESSIYNIDFNTLVVGGDSAGGNITIALSILCKQRNGPKFKKQILINPATDVDFNRSSYLKYGMGGYPLTLDSTIHFYNQYLDFEKDRGNILACPLKATKEQLSDFPKTLFILPECDSLADEGLEFYQNLKSVGVQCSCFVYLGATHSFLTYKQLQNTKSSKDAVEKFIDFINK</sequence>
<evidence type="ECO:0000256" key="1">
    <source>
        <dbReference type="ARBA" id="ARBA00022801"/>
    </source>
</evidence>
<dbReference type="RefSeq" id="XP_003283668.1">
    <property type="nucleotide sequence ID" value="XM_003283620.2"/>
</dbReference>
<dbReference type="PANTHER" id="PTHR48081:SF14">
    <property type="entry name" value="ESTERASE_LIPASE_THIOESTERASE DOMAIN-CONTAINING PROTEIN"/>
    <property type="match status" value="1"/>
</dbReference>
<dbReference type="eggNOG" id="KOG1515">
    <property type="taxonomic scope" value="Eukaryota"/>
</dbReference>
<keyword evidence="4" id="KW-1185">Reference proteome</keyword>
<dbReference type="VEuPathDB" id="AmoebaDB:DICPUDRAFT_19701"/>
<dbReference type="PANTHER" id="PTHR48081">
    <property type="entry name" value="AB HYDROLASE SUPERFAMILY PROTEIN C4A8.06C"/>
    <property type="match status" value="1"/>
</dbReference>
<dbReference type="Gene3D" id="3.40.50.1820">
    <property type="entry name" value="alpha/beta hydrolase"/>
    <property type="match status" value="1"/>
</dbReference>
<evidence type="ECO:0000313" key="3">
    <source>
        <dbReference type="EMBL" id="EGC39801.1"/>
    </source>
</evidence>
<dbReference type="STRING" id="5786.F0Z8E9"/>
<feature type="domain" description="Alpha/beta hydrolase fold-3" evidence="2">
    <location>
        <begin position="54"/>
        <end position="261"/>
    </location>
</feature>
<dbReference type="Pfam" id="PF07859">
    <property type="entry name" value="Abhydrolase_3"/>
    <property type="match status" value="1"/>
</dbReference>
<dbReference type="OrthoDB" id="17005at2759"/>
<feature type="non-terminal residue" evidence="3">
    <location>
        <position position="285"/>
    </location>
</feature>
<evidence type="ECO:0000313" key="4">
    <source>
        <dbReference type="Proteomes" id="UP000001064"/>
    </source>
</evidence>
<gene>
    <name evidence="3" type="ORF">DICPUDRAFT_19701</name>
</gene>
<protein>
    <recommendedName>
        <fullName evidence="2">Alpha/beta hydrolase fold-3 domain-containing protein</fullName>
    </recommendedName>
</protein>
<keyword evidence="1" id="KW-0378">Hydrolase</keyword>
<evidence type="ECO:0000259" key="2">
    <source>
        <dbReference type="Pfam" id="PF07859"/>
    </source>
</evidence>
<dbReference type="AlphaFoldDB" id="F0Z8E9"/>
<name>F0Z8E9_DICPU</name>
<dbReference type="InterPro" id="IPR013094">
    <property type="entry name" value="AB_hydrolase_3"/>
</dbReference>
<dbReference type="KEGG" id="dpp:DICPUDRAFT_19701"/>
<dbReference type="InParanoid" id="F0Z8E9"/>
<feature type="non-terminal residue" evidence="3">
    <location>
        <position position="1"/>
    </location>
</feature>
<reference evidence="4" key="1">
    <citation type="journal article" date="2011" name="Genome Biol.">
        <title>Comparative genomics of the social amoebae Dictyostelium discoideum and Dictyostelium purpureum.</title>
        <authorList>
            <consortium name="US DOE Joint Genome Institute (JGI-PGF)"/>
            <person name="Sucgang R."/>
            <person name="Kuo A."/>
            <person name="Tian X."/>
            <person name="Salerno W."/>
            <person name="Parikh A."/>
            <person name="Feasley C.L."/>
            <person name="Dalin E."/>
            <person name="Tu H."/>
            <person name="Huang E."/>
            <person name="Barry K."/>
            <person name="Lindquist E."/>
            <person name="Shapiro H."/>
            <person name="Bruce D."/>
            <person name="Schmutz J."/>
            <person name="Salamov A."/>
            <person name="Fey P."/>
            <person name="Gaudet P."/>
            <person name="Anjard C."/>
            <person name="Babu M.M."/>
            <person name="Basu S."/>
            <person name="Bushmanova Y."/>
            <person name="van der Wel H."/>
            <person name="Katoh-Kurasawa M."/>
            <person name="Dinh C."/>
            <person name="Coutinho P.M."/>
            <person name="Saito T."/>
            <person name="Elias M."/>
            <person name="Schaap P."/>
            <person name="Kay R.R."/>
            <person name="Henrissat B."/>
            <person name="Eichinger L."/>
            <person name="Rivero F."/>
            <person name="Putnam N.H."/>
            <person name="West C.M."/>
            <person name="Loomis W.F."/>
            <person name="Chisholm R.L."/>
            <person name="Shaulsky G."/>
            <person name="Strassmann J.E."/>
            <person name="Queller D.C."/>
            <person name="Kuspa A."/>
            <person name="Grigoriev I.V."/>
        </authorList>
    </citation>
    <scope>NUCLEOTIDE SEQUENCE [LARGE SCALE GENOMIC DNA]</scope>
    <source>
        <strain evidence="4">QSDP1</strain>
    </source>
</reference>
<dbReference type="EMBL" id="GL870951">
    <property type="protein sequence ID" value="EGC39801.1"/>
    <property type="molecule type" value="Genomic_DNA"/>
</dbReference>
<proteinExistence type="predicted"/>
<accession>F0Z8E9</accession>
<dbReference type="GeneID" id="10509600"/>